<evidence type="ECO:0000256" key="1">
    <source>
        <dbReference type="ARBA" id="ARBA00006817"/>
    </source>
</evidence>
<dbReference type="AlphaFoldDB" id="A0A285X6X6"/>
<dbReference type="CDD" id="cd08897">
    <property type="entry name" value="SRPBCC_CalC_Aha1-like_4"/>
    <property type="match status" value="1"/>
</dbReference>
<evidence type="ECO:0000259" key="2">
    <source>
        <dbReference type="Pfam" id="PF08327"/>
    </source>
</evidence>
<proteinExistence type="inferred from homology"/>
<dbReference type="InterPro" id="IPR023393">
    <property type="entry name" value="START-like_dom_sf"/>
</dbReference>
<gene>
    <name evidence="3" type="ORF">SAMN06296241_2652</name>
</gene>
<dbReference type="InterPro" id="IPR013538">
    <property type="entry name" value="ASHA1/2-like_C"/>
</dbReference>
<dbReference type="Proteomes" id="UP000219193">
    <property type="component" value="Unassembled WGS sequence"/>
</dbReference>
<dbReference type="SUPFAM" id="SSF55961">
    <property type="entry name" value="Bet v1-like"/>
    <property type="match status" value="1"/>
</dbReference>
<keyword evidence="4" id="KW-1185">Reference proteome</keyword>
<reference evidence="4" key="1">
    <citation type="submission" date="2017-09" db="EMBL/GenBank/DDBJ databases">
        <authorList>
            <person name="Varghese N."/>
            <person name="Submissions S."/>
        </authorList>
    </citation>
    <scope>NUCLEOTIDE SEQUENCE [LARGE SCALE GENOMIC DNA]</scope>
    <source>
        <strain evidence="4">CGMCC 1.12641</strain>
    </source>
</reference>
<feature type="domain" description="Activator of Hsp90 ATPase homologue 1/2-like C-terminal" evidence="2">
    <location>
        <begin position="14"/>
        <end position="136"/>
    </location>
</feature>
<comment type="similarity">
    <text evidence="1">Belongs to the AHA1 family.</text>
</comment>
<dbReference type="RefSeq" id="WP_097056860.1">
    <property type="nucleotide sequence ID" value="NZ_OCMF01000004.1"/>
</dbReference>
<dbReference type="EMBL" id="OCMF01000004">
    <property type="protein sequence ID" value="SOC81080.1"/>
    <property type="molecule type" value="Genomic_DNA"/>
</dbReference>
<protein>
    <submittedName>
        <fullName evidence="3">Uncharacterized conserved protein YndB, AHSA1/START domain</fullName>
    </submittedName>
</protein>
<sequence>MKTKKITVETLVPLPVEKVWTLWTTPEHITKWNFASPEWHSPKAENELHAGGKFNYRMEAKDGSAGFDFEGRYEEVTPNKYIKYKLADGRVAEVVFKPIDNATYIEETFDPEVENSIEMQRDGWQAILENFRNYAERNI</sequence>
<evidence type="ECO:0000313" key="3">
    <source>
        <dbReference type="EMBL" id="SOC81080.1"/>
    </source>
</evidence>
<accession>A0A285X6X6</accession>
<name>A0A285X6X6_9FLAO</name>
<dbReference type="Pfam" id="PF08327">
    <property type="entry name" value="AHSA1"/>
    <property type="match status" value="1"/>
</dbReference>
<evidence type="ECO:0000313" key="4">
    <source>
        <dbReference type="Proteomes" id="UP000219193"/>
    </source>
</evidence>
<dbReference type="OrthoDB" id="384974at2"/>
<dbReference type="Gene3D" id="3.30.530.20">
    <property type="match status" value="1"/>
</dbReference>
<organism evidence="3 4">
    <name type="scientific">Salinimicrobium sediminis</name>
    <dbReference type="NCBI Taxonomy" id="1343891"/>
    <lineage>
        <taxon>Bacteria</taxon>
        <taxon>Pseudomonadati</taxon>
        <taxon>Bacteroidota</taxon>
        <taxon>Flavobacteriia</taxon>
        <taxon>Flavobacteriales</taxon>
        <taxon>Flavobacteriaceae</taxon>
        <taxon>Salinimicrobium</taxon>
    </lineage>
</organism>